<feature type="domain" description="RRM" evidence="4">
    <location>
        <begin position="94"/>
        <end position="170"/>
    </location>
</feature>
<evidence type="ECO:0000256" key="1">
    <source>
        <dbReference type="ARBA" id="ARBA00022884"/>
    </source>
</evidence>
<feature type="region of interest" description="Disordered" evidence="3">
    <location>
        <begin position="18"/>
        <end position="93"/>
    </location>
</feature>
<dbReference type="GeneID" id="77813743"/>
<feature type="compositionally biased region" description="Basic and acidic residues" evidence="3">
    <location>
        <begin position="286"/>
        <end position="304"/>
    </location>
</feature>
<evidence type="ECO:0000313" key="6">
    <source>
        <dbReference type="Proteomes" id="UP001164743"/>
    </source>
</evidence>
<evidence type="ECO:0000256" key="3">
    <source>
        <dbReference type="SAM" id="MobiDB-lite"/>
    </source>
</evidence>
<sequence>MAPKNKKGQKVLLTDFLADTSTGRSWADEMDELPTAPAPRDPNEPQNSGLGGSHLSRGDGNRYGDRDQYRRGGDRDGMERPNRVEVPIPDKPPYNAFVGNLSWEIGTTELEEFFGPSHITSIRLITDSATGKPKGYGYIEFDDRDALVAATDKSGRELGGRPVRVSVAEPPKEREDRTGGAWRREGPLPTFDDNRRTRHSSHQERSSIDDVDRGERMGFGSNVSNWRRAKPVEPEASPKVPPTAPPTRRKLELSARTVTSSDGTLTPPASLATNKPSPFGAAKPIDTTEREKAIQEKLDRERAELAAGNAKKPTTNPDEKAAPEVESKVPSVATTAAPKAPKPNPFGAAKPVDTLQKELEVEQKLEKEKALLEEKLKKEAQEAKSVPSSISTNIRGPPHATAPESSTTTTAANHHLMGELFAVAVERTVTIM</sequence>
<evidence type="ECO:0000256" key="2">
    <source>
        <dbReference type="PROSITE-ProRule" id="PRU00176"/>
    </source>
</evidence>
<dbReference type="Pfam" id="PF00076">
    <property type="entry name" value="RRM_1"/>
    <property type="match status" value="1"/>
</dbReference>
<dbReference type="SMART" id="SM00360">
    <property type="entry name" value="RRM"/>
    <property type="match status" value="1"/>
</dbReference>
<dbReference type="EMBL" id="CP110429">
    <property type="protein sequence ID" value="WAQ87938.1"/>
    <property type="molecule type" value="Genomic_DNA"/>
</dbReference>
<dbReference type="PANTHER" id="PTHR23236:SF11">
    <property type="entry name" value="EUKARYOTIC TRANSLATION INITIATION FACTOR 4H"/>
    <property type="match status" value="1"/>
</dbReference>
<dbReference type="Proteomes" id="UP001164743">
    <property type="component" value="Chromosome 9A"/>
</dbReference>
<protein>
    <recommendedName>
        <fullName evidence="4">RRM domain-containing protein</fullName>
    </recommendedName>
</protein>
<gene>
    <name evidence="5" type="ORF">PtA15_9A62</name>
</gene>
<accession>A0ABY7CRP1</accession>
<evidence type="ECO:0000313" key="5">
    <source>
        <dbReference type="EMBL" id="WAQ87938.1"/>
    </source>
</evidence>
<feature type="region of interest" description="Disordered" evidence="3">
    <location>
        <begin position="378"/>
        <end position="410"/>
    </location>
</feature>
<proteinExistence type="predicted"/>
<organism evidence="5 6">
    <name type="scientific">Puccinia triticina</name>
    <dbReference type="NCBI Taxonomy" id="208348"/>
    <lineage>
        <taxon>Eukaryota</taxon>
        <taxon>Fungi</taxon>
        <taxon>Dikarya</taxon>
        <taxon>Basidiomycota</taxon>
        <taxon>Pucciniomycotina</taxon>
        <taxon>Pucciniomycetes</taxon>
        <taxon>Pucciniales</taxon>
        <taxon>Pucciniaceae</taxon>
        <taxon>Puccinia</taxon>
    </lineage>
</organism>
<dbReference type="RefSeq" id="XP_053023493.1">
    <property type="nucleotide sequence ID" value="XM_053172859.1"/>
</dbReference>
<keyword evidence="6" id="KW-1185">Reference proteome</keyword>
<feature type="compositionally biased region" description="Basic and acidic residues" evidence="3">
    <location>
        <begin position="170"/>
        <end position="186"/>
    </location>
</feature>
<dbReference type="Gene3D" id="3.30.70.330">
    <property type="match status" value="1"/>
</dbReference>
<keyword evidence="1 2" id="KW-0694">RNA-binding</keyword>
<reference evidence="5" key="1">
    <citation type="submission" date="2022-10" db="EMBL/GenBank/DDBJ databases">
        <title>Puccinia triticina Genome sequencing and assembly.</title>
        <authorList>
            <person name="Li C."/>
        </authorList>
    </citation>
    <scope>NUCLEOTIDE SEQUENCE</scope>
    <source>
        <strain evidence="5">Pt15</strain>
    </source>
</reference>
<dbReference type="SUPFAM" id="SSF54928">
    <property type="entry name" value="RNA-binding domain, RBD"/>
    <property type="match status" value="1"/>
</dbReference>
<feature type="region of interest" description="Disordered" evidence="3">
    <location>
        <begin position="152"/>
        <end position="353"/>
    </location>
</feature>
<evidence type="ECO:0000259" key="4">
    <source>
        <dbReference type="PROSITE" id="PS50102"/>
    </source>
</evidence>
<dbReference type="InterPro" id="IPR035979">
    <property type="entry name" value="RBD_domain_sf"/>
</dbReference>
<name>A0ABY7CRP1_9BASI</name>
<dbReference type="InterPro" id="IPR012677">
    <property type="entry name" value="Nucleotide-bd_a/b_plait_sf"/>
</dbReference>
<dbReference type="PROSITE" id="PS50102">
    <property type="entry name" value="RRM"/>
    <property type="match status" value="1"/>
</dbReference>
<feature type="compositionally biased region" description="Basic and acidic residues" evidence="3">
    <location>
        <begin position="201"/>
        <end position="216"/>
    </location>
</feature>
<feature type="compositionally biased region" description="Basic and acidic residues" evidence="3">
    <location>
        <begin position="56"/>
        <end position="83"/>
    </location>
</feature>
<dbReference type="InterPro" id="IPR000504">
    <property type="entry name" value="RRM_dom"/>
</dbReference>
<dbReference type="PANTHER" id="PTHR23236">
    <property type="entry name" value="EUKARYOTIC TRANSLATION INITIATION FACTOR 4B/4H"/>
    <property type="match status" value="1"/>
</dbReference>
<feature type="compositionally biased region" description="Low complexity" evidence="3">
    <location>
        <begin position="401"/>
        <end position="410"/>
    </location>
</feature>
<feature type="compositionally biased region" description="Basic and acidic residues" evidence="3">
    <location>
        <begin position="317"/>
        <end position="327"/>
    </location>
</feature>